<protein>
    <submittedName>
        <fullName evidence="3">Transcriptional regulator</fullName>
    </submittedName>
</protein>
<organism evidence="3 4">
    <name type="scientific">Niallia nealsonii</name>
    <dbReference type="NCBI Taxonomy" id="115979"/>
    <lineage>
        <taxon>Bacteria</taxon>
        <taxon>Bacillati</taxon>
        <taxon>Bacillota</taxon>
        <taxon>Bacilli</taxon>
        <taxon>Bacillales</taxon>
        <taxon>Bacillaceae</taxon>
        <taxon>Niallia</taxon>
    </lineage>
</organism>
<dbReference type="InterPro" id="IPR010982">
    <property type="entry name" value="Lambda_DNA-bd_dom_sf"/>
</dbReference>
<dbReference type="SUPFAM" id="SSF47413">
    <property type="entry name" value="lambda repressor-like DNA-binding domains"/>
    <property type="match status" value="1"/>
</dbReference>
<evidence type="ECO:0000313" key="4">
    <source>
        <dbReference type="Proteomes" id="UP000233375"/>
    </source>
</evidence>
<feature type="domain" description="HTH cro/C1-type" evidence="2">
    <location>
        <begin position="12"/>
        <end position="66"/>
    </location>
</feature>
<dbReference type="SMART" id="SM00530">
    <property type="entry name" value="HTH_XRE"/>
    <property type="match status" value="1"/>
</dbReference>
<dbReference type="InterPro" id="IPR050807">
    <property type="entry name" value="TransReg_Diox_bact_type"/>
</dbReference>
<dbReference type="OrthoDB" id="9814553at2"/>
<dbReference type="GO" id="GO:0003677">
    <property type="term" value="F:DNA binding"/>
    <property type="evidence" value="ECO:0007669"/>
    <property type="project" value="UniProtKB-KW"/>
</dbReference>
<dbReference type="RefSeq" id="WP_101176489.1">
    <property type="nucleotide sequence ID" value="NZ_PISE01000014.1"/>
</dbReference>
<sequence>MSDFLKIVGDSVRIYRKAKGLTQEELAEQAGLQSTYIGGVERGERNISLDTLDKILRGLDISAYQLFKTNKSTVDLKELDKKRKIEVINDLLIDRDEKEIVLVYELIKDIVKIVDKDTK</sequence>
<dbReference type="CDD" id="cd00093">
    <property type="entry name" value="HTH_XRE"/>
    <property type="match status" value="1"/>
</dbReference>
<keyword evidence="4" id="KW-1185">Reference proteome</keyword>
<evidence type="ECO:0000259" key="2">
    <source>
        <dbReference type="PROSITE" id="PS50943"/>
    </source>
</evidence>
<dbReference type="PANTHER" id="PTHR46797:SF24">
    <property type="entry name" value="DNA-BINDING PHAGE PROTEIN"/>
    <property type="match status" value="1"/>
</dbReference>
<dbReference type="GO" id="GO:0005829">
    <property type="term" value="C:cytosol"/>
    <property type="evidence" value="ECO:0007669"/>
    <property type="project" value="TreeGrafter"/>
</dbReference>
<name>A0A2N0Z4C4_9BACI</name>
<dbReference type="PROSITE" id="PS50943">
    <property type="entry name" value="HTH_CROC1"/>
    <property type="match status" value="1"/>
</dbReference>
<dbReference type="Pfam" id="PF01381">
    <property type="entry name" value="HTH_3"/>
    <property type="match status" value="1"/>
</dbReference>
<reference evidence="3 4" key="1">
    <citation type="journal article" date="2003" name="Int. J. Syst. Evol. Microbiol.">
        <title>Bacillus nealsonii sp. nov., isolated from a spacecraft-assembly facility, whose spores are gamma-radiation resistant.</title>
        <authorList>
            <person name="Venkateswaran K."/>
            <person name="Kempf M."/>
            <person name="Chen F."/>
            <person name="Satomi M."/>
            <person name="Nicholson W."/>
            <person name="Kern R."/>
        </authorList>
    </citation>
    <scope>NUCLEOTIDE SEQUENCE [LARGE SCALE GENOMIC DNA]</scope>
    <source>
        <strain evidence="3 4">FO-92</strain>
    </source>
</reference>
<keyword evidence="1" id="KW-0238">DNA-binding</keyword>
<comment type="caution">
    <text evidence="3">The sequence shown here is derived from an EMBL/GenBank/DDBJ whole genome shotgun (WGS) entry which is preliminary data.</text>
</comment>
<gene>
    <name evidence="3" type="ORF">CWS01_07050</name>
</gene>
<dbReference type="InterPro" id="IPR001387">
    <property type="entry name" value="Cro/C1-type_HTH"/>
</dbReference>
<evidence type="ECO:0000313" key="3">
    <source>
        <dbReference type="EMBL" id="PKG24365.1"/>
    </source>
</evidence>
<dbReference type="GO" id="GO:0003700">
    <property type="term" value="F:DNA-binding transcription factor activity"/>
    <property type="evidence" value="ECO:0007669"/>
    <property type="project" value="TreeGrafter"/>
</dbReference>
<proteinExistence type="predicted"/>
<accession>A0A2N0Z4C4</accession>
<dbReference type="AlphaFoldDB" id="A0A2N0Z4C4"/>
<dbReference type="PANTHER" id="PTHR46797">
    <property type="entry name" value="HTH-TYPE TRANSCRIPTIONAL REGULATOR"/>
    <property type="match status" value="1"/>
</dbReference>
<dbReference type="Proteomes" id="UP000233375">
    <property type="component" value="Unassembled WGS sequence"/>
</dbReference>
<dbReference type="EMBL" id="PISE01000014">
    <property type="protein sequence ID" value="PKG24365.1"/>
    <property type="molecule type" value="Genomic_DNA"/>
</dbReference>
<evidence type="ECO:0000256" key="1">
    <source>
        <dbReference type="ARBA" id="ARBA00023125"/>
    </source>
</evidence>
<dbReference type="Gene3D" id="1.10.260.40">
    <property type="entry name" value="lambda repressor-like DNA-binding domains"/>
    <property type="match status" value="1"/>
</dbReference>